<dbReference type="OrthoDB" id="5465337at2"/>
<keyword evidence="3" id="KW-0238">DNA-binding</keyword>
<dbReference type="AlphaFoldDB" id="A0A5S3V2D6"/>
<comment type="caution">
    <text evidence="5">The sequence shown here is derived from an EMBL/GenBank/DDBJ whole genome shotgun (WGS) entry which is preliminary data.</text>
</comment>
<dbReference type="GO" id="GO:0003677">
    <property type="term" value="F:DNA binding"/>
    <property type="evidence" value="ECO:0007669"/>
    <property type="project" value="UniProtKB-KW"/>
</dbReference>
<dbReference type="InterPro" id="IPR044946">
    <property type="entry name" value="Restrct_endonuc_typeI_TRD_sf"/>
</dbReference>
<dbReference type="InterPro" id="IPR052021">
    <property type="entry name" value="Type-I_RS_S_subunit"/>
</dbReference>
<reference evidence="6" key="2">
    <citation type="submission" date="2019-06" db="EMBL/GenBank/DDBJ databases">
        <title>Co-occurence of chitin degradation, pigmentation and bioactivity in marine Pseudoalteromonas.</title>
        <authorList>
            <person name="Sonnenschein E.C."/>
            <person name="Bech P.K."/>
        </authorList>
    </citation>
    <scope>NUCLEOTIDE SEQUENCE [LARGE SCALE GENOMIC DNA]</scope>
    <source>
        <strain evidence="6">S3790</strain>
    </source>
</reference>
<dbReference type="CDD" id="cd16961">
    <property type="entry name" value="RMtype1_S_TRD-CR_like"/>
    <property type="match status" value="1"/>
</dbReference>
<evidence type="ECO:0000256" key="1">
    <source>
        <dbReference type="ARBA" id="ARBA00010923"/>
    </source>
</evidence>
<proteinExistence type="inferred from homology"/>
<dbReference type="GO" id="GO:0009307">
    <property type="term" value="P:DNA restriction-modification system"/>
    <property type="evidence" value="ECO:0007669"/>
    <property type="project" value="UniProtKB-KW"/>
</dbReference>
<evidence type="ECO:0000313" key="5">
    <source>
        <dbReference type="EMBL" id="TMO64868.1"/>
    </source>
</evidence>
<organism evidence="5 6">
    <name type="scientific">Pseudoalteromonas aurantia</name>
    <dbReference type="NCBI Taxonomy" id="43654"/>
    <lineage>
        <taxon>Bacteria</taxon>
        <taxon>Pseudomonadati</taxon>
        <taxon>Pseudomonadota</taxon>
        <taxon>Gammaproteobacteria</taxon>
        <taxon>Alteromonadales</taxon>
        <taxon>Pseudoalteromonadaceae</taxon>
        <taxon>Pseudoalteromonas</taxon>
    </lineage>
</organism>
<dbReference type="Gene3D" id="3.90.220.20">
    <property type="entry name" value="DNA methylase specificity domains"/>
    <property type="match status" value="1"/>
</dbReference>
<dbReference type="PANTHER" id="PTHR30408">
    <property type="entry name" value="TYPE-1 RESTRICTION ENZYME ECOKI SPECIFICITY PROTEIN"/>
    <property type="match status" value="1"/>
</dbReference>
<dbReference type="PANTHER" id="PTHR30408:SF12">
    <property type="entry name" value="TYPE I RESTRICTION ENZYME MJAVIII SPECIFICITY SUBUNIT"/>
    <property type="match status" value="1"/>
</dbReference>
<evidence type="ECO:0000256" key="3">
    <source>
        <dbReference type="ARBA" id="ARBA00023125"/>
    </source>
</evidence>
<sequence>MAKLKDFTKIRLGMAFKSAIKDLGEQGIVSLIQAKDILPEGLDSNLSPPIVNPESDPSNHIISKGEILIRLRGPVFSSIVFDEDYYAVTTNQVAVISCDRSKVNPHYLNWYLNSKHGKRFFESKNEGSNINKISSKVLGEMEMTLPNLEAQQKIANIQSNWFQQRAIYQQLISTGDMMNQGICDAIYTSKNK</sequence>
<dbReference type="InterPro" id="IPR000055">
    <property type="entry name" value="Restrct_endonuc_typeI_TRD"/>
</dbReference>
<accession>A0A5S3V2D6</accession>
<name>A0A5S3V2D6_9GAMM</name>
<evidence type="ECO:0000256" key="2">
    <source>
        <dbReference type="ARBA" id="ARBA00022747"/>
    </source>
</evidence>
<dbReference type="SUPFAM" id="SSF116734">
    <property type="entry name" value="DNA methylase specificity domain"/>
    <property type="match status" value="1"/>
</dbReference>
<protein>
    <recommendedName>
        <fullName evidence="4">Type I restriction modification DNA specificity domain-containing protein</fullName>
    </recommendedName>
</protein>
<keyword evidence="2" id="KW-0680">Restriction system</keyword>
<feature type="domain" description="Type I restriction modification DNA specificity" evidence="4">
    <location>
        <begin position="3"/>
        <end position="171"/>
    </location>
</feature>
<dbReference type="EMBL" id="PNBX01000098">
    <property type="protein sequence ID" value="TMO64868.1"/>
    <property type="molecule type" value="Genomic_DNA"/>
</dbReference>
<evidence type="ECO:0000259" key="4">
    <source>
        <dbReference type="Pfam" id="PF01420"/>
    </source>
</evidence>
<dbReference type="RefSeq" id="WP_138593220.1">
    <property type="nucleotide sequence ID" value="NZ_PNBX01000098.1"/>
</dbReference>
<dbReference type="Proteomes" id="UP000307217">
    <property type="component" value="Unassembled WGS sequence"/>
</dbReference>
<gene>
    <name evidence="5" type="ORF">CWC19_18110</name>
</gene>
<evidence type="ECO:0000313" key="6">
    <source>
        <dbReference type="Proteomes" id="UP000307217"/>
    </source>
</evidence>
<comment type="similarity">
    <text evidence="1">Belongs to the type-I restriction system S methylase family.</text>
</comment>
<dbReference type="Pfam" id="PF01420">
    <property type="entry name" value="Methylase_S"/>
    <property type="match status" value="1"/>
</dbReference>
<reference evidence="5 6" key="1">
    <citation type="submission" date="2018-01" db="EMBL/GenBank/DDBJ databases">
        <authorList>
            <person name="Paulsen S."/>
            <person name="Gram L.K."/>
        </authorList>
    </citation>
    <scope>NUCLEOTIDE SEQUENCE [LARGE SCALE GENOMIC DNA]</scope>
    <source>
        <strain evidence="5 6">S3790</strain>
    </source>
</reference>